<accession>A0A133Y3V4</accession>
<evidence type="ECO:0000313" key="2">
    <source>
        <dbReference type="Proteomes" id="UP000070422"/>
    </source>
</evidence>
<dbReference type="EMBL" id="LSCQ01000017">
    <property type="protein sequence ID" value="KXB37867.1"/>
    <property type="molecule type" value="Genomic_DNA"/>
</dbReference>
<dbReference type="Proteomes" id="UP000070422">
    <property type="component" value="Unassembled WGS sequence"/>
</dbReference>
<dbReference type="AlphaFoldDB" id="A0A133Y3V4"/>
<protein>
    <submittedName>
        <fullName evidence="1">Uncharacterized protein</fullName>
    </submittedName>
</protein>
<gene>
    <name evidence="1" type="ORF">HMPREF3187_00261</name>
</gene>
<organism evidence="1 2">
    <name type="scientific">Aerococcus christensenii</name>
    <dbReference type="NCBI Taxonomy" id="87541"/>
    <lineage>
        <taxon>Bacteria</taxon>
        <taxon>Bacillati</taxon>
        <taxon>Bacillota</taxon>
        <taxon>Bacilli</taxon>
        <taxon>Lactobacillales</taxon>
        <taxon>Aerococcaceae</taxon>
        <taxon>Aerococcus</taxon>
    </lineage>
</organism>
<reference evidence="1 2" key="1">
    <citation type="submission" date="2016-01" db="EMBL/GenBank/DDBJ databases">
        <authorList>
            <person name="Oliw E.H."/>
        </authorList>
    </citation>
    <scope>NUCLEOTIDE SEQUENCE [LARGE SCALE GENOMIC DNA]</scope>
    <source>
        <strain evidence="1 2">KA00635</strain>
    </source>
</reference>
<evidence type="ECO:0000313" key="1">
    <source>
        <dbReference type="EMBL" id="KXB37867.1"/>
    </source>
</evidence>
<comment type="caution">
    <text evidence="1">The sequence shown here is derived from an EMBL/GenBank/DDBJ whole genome shotgun (WGS) entry which is preliminary data.</text>
</comment>
<name>A0A133Y3V4_9LACT</name>
<dbReference type="PATRIC" id="fig|87541.4.peg.261"/>
<proteinExistence type="predicted"/>
<sequence>MLNKLTLSNFKYYINNINNGNYNSVEIRNQSLADAISPFTEEQVDANNVADVLFDLLKLA</sequence>